<dbReference type="Proteomes" id="UP000199581">
    <property type="component" value="Unassembled WGS sequence"/>
</dbReference>
<organism evidence="1 2">
    <name type="scientific">Desulfomicrobium norvegicum (strain DSM 1741 / NCIMB 8310)</name>
    <name type="common">Desulfovibrio baculatus (strain Norway 4)</name>
    <name type="synonym">Desulfovibrio desulfuricans (strain Norway 4)</name>
    <dbReference type="NCBI Taxonomy" id="52561"/>
    <lineage>
        <taxon>Bacteria</taxon>
        <taxon>Pseudomonadati</taxon>
        <taxon>Thermodesulfobacteriota</taxon>
        <taxon>Desulfovibrionia</taxon>
        <taxon>Desulfovibrionales</taxon>
        <taxon>Desulfomicrobiaceae</taxon>
        <taxon>Desulfomicrobium</taxon>
    </lineage>
</organism>
<comment type="caution">
    <text evidence="1">The sequence shown here is derived from an EMBL/GenBank/DDBJ whole genome shotgun (WGS) entry which is preliminary data.</text>
</comment>
<keyword evidence="2" id="KW-1185">Reference proteome</keyword>
<dbReference type="Gene3D" id="3.90.1680.10">
    <property type="entry name" value="SOS response associated peptidase-like"/>
    <property type="match status" value="1"/>
</dbReference>
<dbReference type="EMBL" id="FOTO01000018">
    <property type="protein sequence ID" value="SFM17912.1"/>
    <property type="molecule type" value="Genomic_DNA"/>
</dbReference>
<dbReference type="Pfam" id="PF02586">
    <property type="entry name" value="SRAP"/>
    <property type="match status" value="1"/>
</dbReference>
<reference evidence="1 2" key="1">
    <citation type="submission" date="2016-10" db="EMBL/GenBank/DDBJ databases">
        <authorList>
            <person name="Varghese N."/>
            <person name="Submissions S."/>
        </authorList>
    </citation>
    <scope>NUCLEOTIDE SEQUENCE [LARGE SCALE GENOMIC DNA]</scope>
    <source>
        <strain evidence="1 2">DSM 1741</strain>
    </source>
</reference>
<dbReference type="SUPFAM" id="SSF143081">
    <property type="entry name" value="BB1717-like"/>
    <property type="match status" value="1"/>
</dbReference>
<evidence type="ECO:0000313" key="1">
    <source>
        <dbReference type="EMBL" id="SFM17912.1"/>
    </source>
</evidence>
<dbReference type="GO" id="GO:0106300">
    <property type="term" value="P:protein-DNA covalent cross-linking repair"/>
    <property type="evidence" value="ECO:0007669"/>
    <property type="project" value="InterPro"/>
</dbReference>
<dbReference type="AlphaFoldDB" id="A0A8G2F624"/>
<evidence type="ECO:0000313" key="2">
    <source>
        <dbReference type="Proteomes" id="UP000199581"/>
    </source>
</evidence>
<dbReference type="InterPro" id="IPR003738">
    <property type="entry name" value="SRAP"/>
</dbReference>
<dbReference type="OrthoDB" id="6192129at2"/>
<name>A0A8G2F624_DESNO</name>
<protein>
    <submittedName>
        <fullName evidence="1">SOS response associated peptidase (SRAP)</fullName>
    </submittedName>
</protein>
<accession>A0A8G2F624</accession>
<dbReference type="InterPro" id="IPR036590">
    <property type="entry name" value="SRAP-like"/>
</dbReference>
<sequence length="99" mass="11218">MLSCALLSKAAAPSIVHIHDRMPVVLKPEHFDAWLDPNTPGPAVQEIIADSRDDFDSYPLWHYRFDYLTLQLLCESVLLYLELLISGVLLQISIKLLLS</sequence>
<dbReference type="GO" id="GO:0003697">
    <property type="term" value="F:single-stranded DNA binding"/>
    <property type="evidence" value="ECO:0007669"/>
    <property type="project" value="InterPro"/>
</dbReference>
<proteinExistence type="predicted"/>
<gene>
    <name evidence="1" type="ORF">SAMN05421830_11849</name>
</gene>